<feature type="compositionally biased region" description="Basic and acidic residues" evidence="1">
    <location>
        <begin position="479"/>
        <end position="488"/>
    </location>
</feature>
<feature type="compositionally biased region" description="Polar residues" evidence="1">
    <location>
        <begin position="377"/>
        <end position="391"/>
    </location>
</feature>
<feature type="compositionally biased region" description="Polar residues" evidence="1">
    <location>
        <begin position="344"/>
        <end position="355"/>
    </location>
</feature>
<feature type="region of interest" description="Disordered" evidence="1">
    <location>
        <begin position="277"/>
        <end position="315"/>
    </location>
</feature>
<feature type="region of interest" description="Disordered" evidence="1">
    <location>
        <begin position="464"/>
        <end position="488"/>
    </location>
</feature>
<evidence type="ECO:0000256" key="1">
    <source>
        <dbReference type="SAM" id="MobiDB-lite"/>
    </source>
</evidence>
<reference evidence="2" key="1">
    <citation type="submission" date="2022-10" db="EMBL/GenBank/DDBJ databases">
        <title>Genome sequences of endogenous nimaviruses in decapod crustaceans.</title>
        <authorList>
            <person name="Kawato S."/>
            <person name="Nozaki R."/>
            <person name="Kondo H."/>
            <person name="Hirono I."/>
        </authorList>
    </citation>
    <scope>NUCLEOTIDE SEQUENCE</scope>
    <source>
        <strain evidence="2">Ube2021</strain>
    </source>
</reference>
<evidence type="ECO:0000313" key="2">
    <source>
        <dbReference type="EMBL" id="BDT62974.1"/>
    </source>
</evidence>
<protein>
    <submittedName>
        <fullName evidence="2">Wsv131-like protein</fullName>
    </submittedName>
</protein>
<feature type="region of interest" description="Disordered" evidence="1">
    <location>
        <begin position="339"/>
        <end position="391"/>
    </location>
</feature>
<sequence>MSCLSLLTSQDNDEETARKLYNSFANNERYELLFTSGRDVTELFCGDKVDILDKDGYLTIENVIADNEGSRLSFVGPMNMLIDTCSLRQPTVDKNAKVLSNLQNAMAVPTDKIIDYYPNPANNFLGEEAVKAIRDQMRFGFDPVTEILKNCCASHTVIYSFLKSALDMLYKKTRDWGSRQLETPGQEIALCAALQIVGRICEIINEANQATAYGGSVAVSGKSSPTACSRCKSKRHSSSPIVQPFIDEIDKRYEKITTGAIDDKKYVSAAPVEFLVKGSRRPPQRPQSSVGGTPSCPYPSSPDIASSTTIDSSKRQVIQKTRRYIVNQTIERLIDLLQEKGHQNKTSPEVSTGKEQQIKGPNLGEPPERPPEGRSPTSDSISATVPRPEQQQQTELLANIALKPVPAPISPITPDINERDPISSILTPTLEQIQENAPEMAATQQNGGPPGIEWRKAREQINRKSIQHYGSVGTGINTGERRRMNPTL</sequence>
<accession>A0A9C7CE68</accession>
<proteinExistence type="predicted"/>
<feature type="compositionally biased region" description="Polar residues" evidence="1">
    <location>
        <begin position="303"/>
        <end position="315"/>
    </location>
</feature>
<name>A0A9C7CE68_9VIRU</name>
<dbReference type="EMBL" id="LC738880">
    <property type="protein sequence ID" value="BDT62974.1"/>
    <property type="molecule type" value="Genomic_DNA"/>
</dbReference>
<organism evidence="2">
    <name type="scientific">Trachysalambria curvirostris nimavirus</name>
    <dbReference type="NCBI Taxonomy" id="2984282"/>
    <lineage>
        <taxon>Viruses</taxon>
        <taxon>Viruses incertae sedis</taxon>
        <taxon>Naldaviricetes</taxon>
        <taxon>Nimaviridae</taxon>
    </lineage>
</organism>